<name>A0A261VI46_9BORD</name>
<gene>
    <name evidence="3" type="ORF">CAL24_18475</name>
</gene>
<evidence type="ECO:0000259" key="2">
    <source>
        <dbReference type="Pfam" id="PF07007"/>
    </source>
</evidence>
<dbReference type="PANTHER" id="PTHR39176:SF1">
    <property type="entry name" value="PERIPLASMIC PROTEIN"/>
    <property type="match status" value="1"/>
</dbReference>
<evidence type="ECO:0000313" key="4">
    <source>
        <dbReference type="Proteomes" id="UP000215633"/>
    </source>
</evidence>
<reference evidence="4" key="1">
    <citation type="submission" date="2017-05" db="EMBL/GenBank/DDBJ databases">
        <title>Complete and WGS of Bordetella genogroups.</title>
        <authorList>
            <person name="Spilker T."/>
            <person name="Lipuma J."/>
        </authorList>
    </citation>
    <scope>NUCLEOTIDE SEQUENCE [LARGE SCALE GENOMIC DNA]</scope>
    <source>
        <strain evidence="4">AU8256</strain>
    </source>
</reference>
<evidence type="ECO:0000256" key="1">
    <source>
        <dbReference type="SAM" id="SignalP"/>
    </source>
</evidence>
<dbReference type="Pfam" id="PF07007">
    <property type="entry name" value="LprI"/>
    <property type="match status" value="1"/>
</dbReference>
<keyword evidence="4" id="KW-1185">Reference proteome</keyword>
<accession>A0A261VI46</accession>
<dbReference type="AlphaFoldDB" id="A0A261VI46"/>
<evidence type="ECO:0000313" key="3">
    <source>
        <dbReference type="EMBL" id="OZI73826.1"/>
    </source>
</evidence>
<dbReference type="PANTHER" id="PTHR39176">
    <property type="entry name" value="PERIPLASMIC PROTEIN-RELATED"/>
    <property type="match status" value="1"/>
</dbReference>
<comment type="caution">
    <text evidence="3">The sequence shown here is derived from an EMBL/GenBank/DDBJ whole genome shotgun (WGS) entry which is preliminary data.</text>
</comment>
<feature type="signal peptide" evidence="1">
    <location>
        <begin position="1"/>
        <end position="19"/>
    </location>
</feature>
<dbReference type="Gene3D" id="1.20.1270.180">
    <property type="match status" value="1"/>
</dbReference>
<dbReference type="InterPro" id="IPR009739">
    <property type="entry name" value="LprI-like_N"/>
</dbReference>
<feature type="domain" description="Lysozyme inhibitor LprI-like N-terminal" evidence="2">
    <location>
        <begin position="24"/>
        <end position="116"/>
    </location>
</feature>
<feature type="chain" id="PRO_5012740534" evidence="1">
    <location>
        <begin position="20"/>
        <end position="134"/>
    </location>
</feature>
<organism evidence="3 4">
    <name type="scientific">Bordetella genomosp. 2</name>
    <dbReference type="NCBI Taxonomy" id="1983456"/>
    <lineage>
        <taxon>Bacteria</taxon>
        <taxon>Pseudomonadati</taxon>
        <taxon>Pseudomonadota</taxon>
        <taxon>Betaproteobacteria</taxon>
        <taxon>Burkholderiales</taxon>
        <taxon>Alcaligenaceae</taxon>
        <taxon>Bordetella</taxon>
    </lineage>
</organism>
<sequence length="134" mass="14142">MRTLLLSLGLAMFVPAAHAAAPDCANASDQAGMTACAAAQYKQADAALNAAYKQASARLKDDKDQHQRLVAAQRAWIAFRDAECAFKTGLAEGGSAYPMLLAQCQAALTQQRTAALQAHMKCEEGSLDCAIPNE</sequence>
<protein>
    <submittedName>
        <fullName evidence="3">Urease-associated protein</fullName>
    </submittedName>
</protein>
<dbReference type="Proteomes" id="UP000215633">
    <property type="component" value="Unassembled WGS sequence"/>
</dbReference>
<dbReference type="RefSeq" id="WP_094807523.1">
    <property type="nucleotide sequence ID" value="NZ_NEVT01000007.1"/>
</dbReference>
<dbReference type="EMBL" id="NEVT01000007">
    <property type="protein sequence ID" value="OZI73826.1"/>
    <property type="molecule type" value="Genomic_DNA"/>
</dbReference>
<keyword evidence="1" id="KW-0732">Signal</keyword>
<proteinExistence type="predicted"/>